<name>A0A2K3KAD5_TRIPR</name>
<dbReference type="Proteomes" id="UP000236291">
    <property type="component" value="Unassembled WGS sequence"/>
</dbReference>
<comment type="caution">
    <text evidence="2">The sequence shown here is derived from an EMBL/GenBank/DDBJ whole genome shotgun (WGS) entry which is preliminary data.</text>
</comment>
<proteinExistence type="predicted"/>
<reference evidence="2 3" key="1">
    <citation type="journal article" date="2014" name="Am. J. Bot.">
        <title>Genome assembly and annotation for red clover (Trifolium pratense; Fabaceae).</title>
        <authorList>
            <person name="Istvanek J."/>
            <person name="Jaros M."/>
            <person name="Krenek A."/>
            <person name="Repkova J."/>
        </authorList>
    </citation>
    <scope>NUCLEOTIDE SEQUENCE [LARGE SCALE GENOMIC DNA]</scope>
    <source>
        <strain evidence="3">cv. Tatra</strain>
        <tissue evidence="2">Young leaves</tissue>
    </source>
</reference>
<reference evidence="2 3" key="2">
    <citation type="journal article" date="2017" name="Front. Plant Sci.">
        <title>Gene Classification and Mining of Molecular Markers Useful in Red Clover (Trifolium pratense) Breeding.</title>
        <authorList>
            <person name="Istvanek J."/>
            <person name="Dluhosova J."/>
            <person name="Dluhos P."/>
            <person name="Patkova L."/>
            <person name="Nedelnik J."/>
            <person name="Repkova J."/>
        </authorList>
    </citation>
    <scope>NUCLEOTIDE SEQUENCE [LARGE SCALE GENOMIC DNA]</scope>
    <source>
        <strain evidence="3">cv. Tatra</strain>
        <tissue evidence="2">Young leaves</tissue>
    </source>
</reference>
<sequence>MVEQNKLEAFSGQPPPHIDPHHAINIPDTITLPANSASSPTHGHPPGQKDFSSIVLYPSPSYSYKLQVVFINTFEE</sequence>
<evidence type="ECO:0000313" key="3">
    <source>
        <dbReference type="Proteomes" id="UP000236291"/>
    </source>
</evidence>
<accession>A0A2K3KAD5</accession>
<organism evidence="2 3">
    <name type="scientific">Trifolium pratense</name>
    <name type="common">Red clover</name>
    <dbReference type="NCBI Taxonomy" id="57577"/>
    <lineage>
        <taxon>Eukaryota</taxon>
        <taxon>Viridiplantae</taxon>
        <taxon>Streptophyta</taxon>
        <taxon>Embryophyta</taxon>
        <taxon>Tracheophyta</taxon>
        <taxon>Spermatophyta</taxon>
        <taxon>Magnoliopsida</taxon>
        <taxon>eudicotyledons</taxon>
        <taxon>Gunneridae</taxon>
        <taxon>Pentapetalae</taxon>
        <taxon>rosids</taxon>
        <taxon>fabids</taxon>
        <taxon>Fabales</taxon>
        <taxon>Fabaceae</taxon>
        <taxon>Papilionoideae</taxon>
        <taxon>50 kb inversion clade</taxon>
        <taxon>NPAAA clade</taxon>
        <taxon>Hologalegina</taxon>
        <taxon>IRL clade</taxon>
        <taxon>Trifolieae</taxon>
        <taxon>Trifolium</taxon>
    </lineage>
</organism>
<feature type="compositionally biased region" description="Polar residues" evidence="1">
    <location>
        <begin position="32"/>
        <end position="41"/>
    </location>
</feature>
<dbReference type="EMBL" id="ASHM01153981">
    <property type="protein sequence ID" value="PNX63266.1"/>
    <property type="molecule type" value="Genomic_DNA"/>
</dbReference>
<dbReference type="AlphaFoldDB" id="A0A2K3KAD5"/>
<feature type="non-terminal residue" evidence="2">
    <location>
        <position position="76"/>
    </location>
</feature>
<feature type="region of interest" description="Disordered" evidence="1">
    <location>
        <begin position="1"/>
        <end position="51"/>
    </location>
</feature>
<protein>
    <submittedName>
        <fullName evidence="2">Uncharacterized protein</fullName>
    </submittedName>
</protein>
<gene>
    <name evidence="2" type="ORF">L195_g061541</name>
</gene>
<evidence type="ECO:0000313" key="2">
    <source>
        <dbReference type="EMBL" id="PNX63266.1"/>
    </source>
</evidence>
<evidence type="ECO:0000256" key="1">
    <source>
        <dbReference type="SAM" id="MobiDB-lite"/>
    </source>
</evidence>